<dbReference type="InterPro" id="IPR002073">
    <property type="entry name" value="PDEase_catalytic_dom"/>
</dbReference>
<evidence type="ECO:0000256" key="2">
    <source>
        <dbReference type="ARBA" id="ARBA00022801"/>
    </source>
</evidence>
<feature type="region of interest" description="Disordered" evidence="3">
    <location>
        <begin position="99"/>
        <end position="121"/>
    </location>
</feature>
<evidence type="ECO:0000256" key="3">
    <source>
        <dbReference type="SAM" id="MobiDB-lite"/>
    </source>
</evidence>
<evidence type="ECO:0000313" key="5">
    <source>
        <dbReference type="EMBL" id="GBP97039.1"/>
    </source>
</evidence>
<dbReference type="Gene3D" id="1.10.1300.10">
    <property type="entry name" value="3'5'-cyclic nucleotide phosphodiesterase, catalytic domain"/>
    <property type="match status" value="1"/>
</dbReference>
<keyword evidence="1" id="KW-0479">Metal-binding</keyword>
<dbReference type="EMBL" id="BGZK01002861">
    <property type="protein sequence ID" value="GBP97039.1"/>
    <property type="molecule type" value="Genomic_DNA"/>
</dbReference>
<dbReference type="PROSITE" id="PS51845">
    <property type="entry name" value="PDEASE_I_2"/>
    <property type="match status" value="1"/>
</dbReference>
<comment type="caution">
    <text evidence="5">The sequence shown here is derived from an EMBL/GenBank/DDBJ whole genome shotgun (WGS) entry which is preliminary data.</text>
</comment>
<feature type="domain" description="PDEase" evidence="4">
    <location>
        <begin position="1"/>
        <end position="121"/>
    </location>
</feature>
<protein>
    <submittedName>
        <fullName evidence="5">cAMP-specific 3',5'-cyclic phosphodiesterase 7B</fullName>
    </submittedName>
</protein>
<dbReference type="PANTHER" id="PTHR11347">
    <property type="entry name" value="CYCLIC NUCLEOTIDE PHOSPHODIESTERASE"/>
    <property type="match status" value="1"/>
</dbReference>
<gene>
    <name evidence="5" type="primary">Pde7b</name>
    <name evidence="5" type="ORF">EVAR_68387_1</name>
</gene>
<dbReference type="Proteomes" id="UP000299102">
    <property type="component" value="Unassembled WGS sequence"/>
</dbReference>
<dbReference type="GO" id="GO:0004114">
    <property type="term" value="F:3',5'-cyclic-nucleotide phosphodiesterase activity"/>
    <property type="evidence" value="ECO:0007669"/>
    <property type="project" value="InterPro"/>
</dbReference>
<name>A0A4C2ACW0_EUMVA</name>
<dbReference type="PROSITE" id="PS00126">
    <property type="entry name" value="PDEASE_I_1"/>
    <property type="match status" value="1"/>
</dbReference>
<dbReference type="InterPro" id="IPR023174">
    <property type="entry name" value="PDEase_CS"/>
</dbReference>
<reference evidence="5 6" key="1">
    <citation type="journal article" date="2019" name="Commun. Biol.">
        <title>The bagworm genome reveals a unique fibroin gene that provides high tensile strength.</title>
        <authorList>
            <person name="Kono N."/>
            <person name="Nakamura H."/>
            <person name="Ohtoshi R."/>
            <person name="Tomita M."/>
            <person name="Numata K."/>
            <person name="Arakawa K."/>
        </authorList>
    </citation>
    <scope>NUCLEOTIDE SEQUENCE [LARGE SCALE GENOMIC DNA]</scope>
</reference>
<dbReference type="Pfam" id="PF00233">
    <property type="entry name" value="PDEase_I"/>
    <property type="match status" value="1"/>
</dbReference>
<sequence>MRYMHIHGKAASTISGFSILDLMPIRTLLENRTFSFDANEIRDHLEPLEIMSSLIAAIAHDVDHPGVNQPFLIATSNHLAALYKRNDFSVVRGRKALTASPNTVEQHRGSDARDCPMRDQS</sequence>
<keyword evidence="6" id="KW-1185">Reference proteome</keyword>
<dbReference type="SUPFAM" id="SSF109604">
    <property type="entry name" value="HD-domain/PDEase-like"/>
    <property type="match status" value="1"/>
</dbReference>
<evidence type="ECO:0000313" key="6">
    <source>
        <dbReference type="Proteomes" id="UP000299102"/>
    </source>
</evidence>
<dbReference type="InterPro" id="IPR036971">
    <property type="entry name" value="PDEase_catalytic_dom_sf"/>
</dbReference>
<proteinExistence type="predicted"/>
<evidence type="ECO:0000256" key="1">
    <source>
        <dbReference type="ARBA" id="ARBA00022723"/>
    </source>
</evidence>
<dbReference type="GO" id="GO:0007165">
    <property type="term" value="P:signal transduction"/>
    <property type="evidence" value="ECO:0007669"/>
    <property type="project" value="InterPro"/>
</dbReference>
<evidence type="ECO:0000259" key="4">
    <source>
        <dbReference type="PROSITE" id="PS51845"/>
    </source>
</evidence>
<accession>A0A4C2ACW0</accession>
<dbReference type="OrthoDB" id="189220at2759"/>
<dbReference type="GO" id="GO:0046872">
    <property type="term" value="F:metal ion binding"/>
    <property type="evidence" value="ECO:0007669"/>
    <property type="project" value="UniProtKB-KW"/>
</dbReference>
<keyword evidence="2" id="KW-0378">Hydrolase</keyword>
<dbReference type="AlphaFoldDB" id="A0A4C2ACW0"/>
<dbReference type="STRING" id="151549.A0A4C2ACW0"/>
<organism evidence="5 6">
    <name type="scientific">Eumeta variegata</name>
    <name type="common">Bagworm moth</name>
    <name type="synonym">Eumeta japonica</name>
    <dbReference type="NCBI Taxonomy" id="151549"/>
    <lineage>
        <taxon>Eukaryota</taxon>
        <taxon>Metazoa</taxon>
        <taxon>Ecdysozoa</taxon>
        <taxon>Arthropoda</taxon>
        <taxon>Hexapoda</taxon>
        <taxon>Insecta</taxon>
        <taxon>Pterygota</taxon>
        <taxon>Neoptera</taxon>
        <taxon>Endopterygota</taxon>
        <taxon>Lepidoptera</taxon>
        <taxon>Glossata</taxon>
        <taxon>Ditrysia</taxon>
        <taxon>Tineoidea</taxon>
        <taxon>Psychidae</taxon>
        <taxon>Oiketicinae</taxon>
        <taxon>Eumeta</taxon>
    </lineage>
</organism>
<feature type="compositionally biased region" description="Basic and acidic residues" evidence="3">
    <location>
        <begin position="105"/>
        <end position="121"/>
    </location>
</feature>